<organism evidence="2 3">
    <name type="scientific">Daphnia magna</name>
    <dbReference type="NCBI Taxonomy" id="35525"/>
    <lineage>
        <taxon>Eukaryota</taxon>
        <taxon>Metazoa</taxon>
        <taxon>Ecdysozoa</taxon>
        <taxon>Arthropoda</taxon>
        <taxon>Crustacea</taxon>
        <taxon>Branchiopoda</taxon>
        <taxon>Diplostraca</taxon>
        <taxon>Cladocera</taxon>
        <taxon>Anomopoda</taxon>
        <taxon>Daphniidae</taxon>
        <taxon>Daphnia</taxon>
    </lineage>
</organism>
<accession>A0A162D9Y1</accession>
<reference evidence="2 3" key="1">
    <citation type="submission" date="2016-03" db="EMBL/GenBank/DDBJ databases">
        <title>EvidentialGene: Evidence-directed Construction of Genes on Genomes.</title>
        <authorList>
            <person name="Gilbert D.G."/>
            <person name="Choi J.-H."/>
            <person name="Mockaitis K."/>
            <person name="Colbourne J."/>
            <person name="Pfrender M."/>
        </authorList>
    </citation>
    <scope>NUCLEOTIDE SEQUENCE [LARGE SCALE GENOMIC DNA]</scope>
    <source>
        <strain evidence="2 3">Xinb3</strain>
        <tissue evidence="2">Complete organism</tissue>
    </source>
</reference>
<keyword evidence="3" id="KW-1185">Reference proteome</keyword>
<dbReference type="InterPro" id="IPR036440">
    <property type="entry name" value="Peptidase_C15-like_sf"/>
</dbReference>
<proteinExistence type="predicted"/>
<dbReference type="AlphaFoldDB" id="A0A162D9Y1"/>
<comment type="caution">
    <text evidence="2">The sequence shown here is derived from an EMBL/GenBank/DDBJ whole genome shotgun (WGS) entry which is preliminary data.</text>
</comment>
<protein>
    <submittedName>
        <fullName evidence="2">Zinc finger RNA-binding-like protein</fullName>
    </submittedName>
</protein>
<dbReference type="Gene3D" id="3.30.160.60">
    <property type="entry name" value="Classic Zinc Finger"/>
    <property type="match status" value="1"/>
</dbReference>
<dbReference type="SUPFAM" id="SSF53182">
    <property type="entry name" value="Pyrrolidone carboxyl peptidase (pyroglutamate aminopeptidase)"/>
    <property type="match status" value="1"/>
</dbReference>
<feature type="non-terminal residue" evidence="2">
    <location>
        <position position="265"/>
    </location>
</feature>
<name>A0A162D9Y1_9CRUS</name>
<dbReference type="Proteomes" id="UP000076858">
    <property type="component" value="Unassembled WGS sequence"/>
</dbReference>
<sequence length="265" mass="28333">MVQELTLETQAFSKGYGSLDIQGCVPEGGVCVEGCPDQLESAIDMRKIGQNVNDFCCGLKIRGRYFAGGFNQRWTSSTTQQLHYCEVCKISCLSPQTYKDHLDGQKQKKKEGIRLYWPPYDAYAAHIRGTKHQKVVKLHTKLGKLILPTEPQLIHSKAVGATGTAPATPVTPVTTTTIATTATMVSAVITMLAVTITSAATAAPLTRTVPAPTCTTAFIKVVAATPKINFLGGNYLNTHVGSKSNGSESEAALVTTTTVQASQII</sequence>
<dbReference type="STRING" id="35525.A0A162D9Y1"/>
<dbReference type="EMBL" id="LRGB01003058">
    <property type="protein sequence ID" value="KZS04775.1"/>
    <property type="molecule type" value="Genomic_DNA"/>
</dbReference>
<dbReference type="InterPro" id="IPR013087">
    <property type="entry name" value="Znf_C2H2_type"/>
</dbReference>
<dbReference type="SUPFAM" id="SSF57667">
    <property type="entry name" value="beta-beta-alpha zinc fingers"/>
    <property type="match status" value="1"/>
</dbReference>
<evidence type="ECO:0000259" key="1">
    <source>
        <dbReference type="Pfam" id="PF12874"/>
    </source>
</evidence>
<evidence type="ECO:0000313" key="2">
    <source>
        <dbReference type="EMBL" id="KZS04775.1"/>
    </source>
</evidence>
<dbReference type="Pfam" id="PF12874">
    <property type="entry name" value="zf-met"/>
    <property type="match status" value="1"/>
</dbReference>
<evidence type="ECO:0000313" key="3">
    <source>
        <dbReference type="Proteomes" id="UP000076858"/>
    </source>
</evidence>
<feature type="domain" description="C2H2-type" evidence="1">
    <location>
        <begin position="84"/>
        <end position="106"/>
    </location>
</feature>
<dbReference type="InterPro" id="IPR036236">
    <property type="entry name" value="Znf_C2H2_sf"/>
</dbReference>
<dbReference type="OrthoDB" id="8898434at2759"/>
<gene>
    <name evidence="2" type="ORF">APZ42_032203</name>
</gene>
<dbReference type="FunFam" id="3.30.160.60:FF:002080">
    <property type="entry name" value="Zinc finger RNA-binding protein"/>
    <property type="match status" value="1"/>
</dbReference>